<keyword evidence="1" id="KW-0812">Transmembrane</keyword>
<evidence type="ECO:0000313" key="2">
    <source>
        <dbReference type="EMBL" id="MCC2232532.1"/>
    </source>
</evidence>
<evidence type="ECO:0000313" key="3">
    <source>
        <dbReference type="Proteomes" id="UP001198182"/>
    </source>
</evidence>
<accession>A0AAE3ECG4</accession>
<protein>
    <submittedName>
        <fullName evidence="2">Serine/threonine protein kinase</fullName>
    </submittedName>
</protein>
<dbReference type="RefSeq" id="WP_308454937.1">
    <property type="nucleotide sequence ID" value="NZ_JAJEQR010000074.1"/>
</dbReference>
<evidence type="ECO:0000256" key="1">
    <source>
        <dbReference type="SAM" id="Phobius"/>
    </source>
</evidence>
<dbReference type="EMBL" id="JAJEQR010000074">
    <property type="protein sequence ID" value="MCC2232532.1"/>
    <property type="molecule type" value="Genomic_DNA"/>
</dbReference>
<keyword evidence="2" id="KW-0418">Kinase</keyword>
<keyword evidence="3" id="KW-1185">Reference proteome</keyword>
<comment type="caution">
    <text evidence="2">The sequence shown here is derived from an EMBL/GenBank/DDBJ whole genome shotgun (WGS) entry which is preliminary data.</text>
</comment>
<gene>
    <name evidence="2" type="ORF">LKD81_16295</name>
</gene>
<sequence>MTEILQAVGIFSILVSALVGFFFWLIQRNINKRDAADQRRRIVRQEELDQREQVRYQHELYMMKSIDAAIALGEATARAVQRIPDAHCNGDMHAALNYAQRVKHDRKDFLNEQALHIISDGPMTGEGGTYD</sequence>
<dbReference type="GO" id="GO:0004674">
    <property type="term" value="F:protein serine/threonine kinase activity"/>
    <property type="evidence" value="ECO:0007669"/>
    <property type="project" value="UniProtKB-KW"/>
</dbReference>
<keyword evidence="1" id="KW-1133">Transmembrane helix</keyword>
<keyword evidence="2" id="KW-0808">Transferase</keyword>
<dbReference type="AlphaFoldDB" id="A0AAE3ECG4"/>
<keyword evidence="1" id="KW-0472">Membrane</keyword>
<name>A0AAE3ECG4_9FIRM</name>
<feature type="transmembrane region" description="Helical" evidence="1">
    <location>
        <begin position="6"/>
        <end position="26"/>
    </location>
</feature>
<organism evidence="2 3">
    <name type="scientific">Hominifimenecus microfluidus</name>
    <dbReference type="NCBI Taxonomy" id="2885348"/>
    <lineage>
        <taxon>Bacteria</taxon>
        <taxon>Bacillati</taxon>
        <taxon>Bacillota</taxon>
        <taxon>Clostridia</taxon>
        <taxon>Lachnospirales</taxon>
        <taxon>Lachnospiraceae</taxon>
        <taxon>Hominifimenecus</taxon>
    </lineage>
</organism>
<proteinExistence type="predicted"/>
<dbReference type="Proteomes" id="UP001198182">
    <property type="component" value="Unassembled WGS sequence"/>
</dbReference>
<keyword evidence="2" id="KW-0723">Serine/threonine-protein kinase</keyword>
<reference evidence="2" key="1">
    <citation type="submission" date="2021-10" db="EMBL/GenBank/DDBJ databases">
        <title>Anaerobic single-cell dispensing facilitates the cultivation of human gut bacteria.</title>
        <authorList>
            <person name="Afrizal A."/>
        </authorList>
    </citation>
    <scope>NUCLEOTIDE SEQUENCE</scope>
    <source>
        <strain evidence="2">CLA-AA-H215</strain>
    </source>
</reference>